<name>F3QWE5_9BACT</name>
<dbReference type="STRING" id="762982.HMPREF9442_02527"/>
<comment type="caution">
    <text evidence="1">The sequence shown here is derived from an EMBL/GenBank/DDBJ whole genome shotgun (WGS) entry which is preliminary data.</text>
</comment>
<accession>F3QWE5</accession>
<protein>
    <recommendedName>
        <fullName evidence="3">Glycosyltransferase subfamily 4-like N-terminal domain-containing protein</fullName>
    </recommendedName>
</protein>
<reference evidence="1 2" key="1">
    <citation type="submission" date="2011-02" db="EMBL/GenBank/DDBJ databases">
        <authorList>
            <person name="Weinstock G."/>
            <person name="Sodergren E."/>
            <person name="Clifton S."/>
            <person name="Fulton L."/>
            <person name="Fulton B."/>
            <person name="Courtney L."/>
            <person name="Fronick C."/>
            <person name="Harrison M."/>
            <person name="Strong C."/>
            <person name="Farmer C."/>
            <person name="Delahaunty K."/>
            <person name="Markovic C."/>
            <person name="Hall O."/>
            <person name="Minx P."/>
            <person name="Tomlinson C."/>
            <person name="Mitreva M."/>
            <person name="Hou S."/>
            <person name="Chen J."/>
            <person name="Wollam A."/>
            <person name="Pepin K.H."/>
            <person name="Johnson M."/>
            <person name="Bhonagiri V."/>
            <person name="Zhang X."/>
            <person name="Suruliraj S."/>
            <person name="Warren W."/>
            <person name="Chinwalla A."/>
            <person name="Mardis E.R."/>
            <person name="Wilson R.K."/>
        </authorList>
    </citation>
    <scope>NUCLEOTIDE SEQUENCE [LARGE SCALE GENOMIC DNA]</scope>
    <source>
        <strain evidence="1 2">YIT 11841</strain>
    </source>
</reference>
<gene>
    <name evidence="1" type="ORF">HMPREF9442_02527</name>
</gene>
<dbReference type="Proteomes" id="UP000005546">
    <property type="component" value="Unassembled WGS sequence"/>
</dbReference>
<dbReference type="EMBL" id="AFBR01000072">
    <property type="protein sequence ID" value="EGG52027.1"/>
    <property type="molecule type" value="Genomic_DNA"/>
</dbReference>
<sequence>MRILYFINGLSYKGGMARIVVDKANYLSDVLGHEVTICTYNGKVESAFKLSNNLIIRTIKSGGGRMQP</sequence>
<evidence type="ECO:0008006" key="3">
    <source>
        <dbReference type="Google" id="ProtNLM"/>
    </source>
</evidence>
<proteinExistence type="predicted"/>
<dbReference type="HOGENOM" id="CLU_2790215_0_0_10"/>
<evidence type="ECO:0000313" key="2">
    <source>
        <dbReference type="Proteomes" id="UP000005546"/>
    </source>
</evidence>
<dbReference type="AlphaFoldDB" id="F3QWE5"/>
<dbReference type="RefSeq" id="WP_008628534.1">
    <property type="nucleotide sequence ID" value="NZ_GL883870.1"/>
</dbReference>
<organism evidence="1 2">
    <name type="scientific">Paraprevotella xylaniphila YIT 11841</name>
    <dbReference type="NCBI Taxonomy" id="762982"/>
    <lineage>
        <taxon>Bacteria</taxon>
        <taxon>Pseudomonadati</taxon>
        <taxon>Bacteroidota</taxon>
        <taxon>Bacteroidia</taxon>
        <taxon>Bacteroidales</taxon>
        <taxon>Prevotellaceae</taxon>
        <taxon>Paraprevotella</taxon>
    </lineage>
</organism>
<keyword evidence="2" id="KW-1185">Reference proteome</keyword>
<evidence type="ECO:0000313" key="1">
    <source>
        <dbReference type="EMBL" id="EGG52027.1"/>
    </source>
</evidence>